<sequence length="288" mass="31814">MKRILVTGATGNVGLEVVRALHERPDVLVLAGVRDVQRGAEALGAYPGVRLVPFDFADAATHDAALANCDSLFLLRPPQVTDAFGGLIAKARQAGVGHIVFLSVQGAENNRFLPHHKTEQLLIAGGMPYTLLRPAYFMQNFTSTLRADLMEQHRIFLPAGKARFVLIDVRDIGDVAAIVLADPITRHHNQAYTLTAQNRLTFQQMADQLTAGLGRPIAYESPSPWRFYRTKRREGLSRGFVLIMLLLHYLPRFTATPPISDAVSRITGRPPREFADFVADNRAQLLGK</sequence>
<dbReference type="InterPro" id="IPR008030">
    <property type="entry name" value="NmrA-like"/>
</dbReference>
<dbReference type="InterPro" id="IPR051604">
    <property type="entry name" value="Ergot_Alk_Oxidoreductase"/>
</dbReference>
<dbReference type="AlphaFoldDB" id="A0A1I5WPU1"/>
<evidence type="ECO:0000313" key="2">
    <source>
        <dbReference type="EMBL" id="SFQ21802.1"/>
    </source>
</evidence>
<keyword evidence="3" id="KW-1185">Reference proteome</keyword>
<dbReference type="Gene3D" id="3.40.50.720">
    <property type="entry name" value="NAD(P)-binding Rossmann-like Domain"/>
    <property type="match status" value="1"/>
</dbReference>
<accession>A0A1I5WPU1</accession>
<protein>
    <submittedName>
        <fullName evidence="2">Uncharacterized conserved protein YbjT, contains NAD(P)-binding and DUF2867 domains</fullName>
    </submittedName>
</protein>
<dbReference type="STRING" id="1227077.SAMN04515668_1431"/>
<dbReference type="SUPFAM" id="SSF51735">
    <property type="entry name" value="NAD(P)-binding Rossmann-fold domains"/>
    <property type="match status" value="1"/>
</dbReference>
<dbReference type="EMBL" id="FOXS01000002">
    <property type="protein sequence ID" value="SFQ21802.1"/>
    <property type="molecule type" value="Genomic_DNA"/>
</dbReference>
<evidence type="ECO:0000259" key="1">
    <source>
        <dbReference type="Pfam" id="PF05368"/>
    </source>
</evidence>
<organism evidence="2 3">
    <name type="scientific">Hymenobacter arizonensis</name>
    <name type="common">Siccationidurans arizonensis</name>
    <dbReference type="NCBI Taxonomy" id="1227077"/>
    <lineage>
        <taxon>Bacteria</taxon>
        <taxon>Pseudomonadati</taxon>
        <taxon>Bacteroidota</taxon>
        <taxon>Cytophagia</taxon>
        <taxon>Cytophagales</taxon>
        <taxon>Hymenobacteraceae</taxon>
        <taxon>Hymenobacter</taxon>
    </lineage>
</organism>
<evidence type="ECO:0000313" key="3">
    <source>
        <dbReference type="Proteomes" id="UP000199029"/>
    </source>
</evidence>
<dbReference type="Gene3D" id="3.90.25.10">
    <property type="entry name" value="UDP-galactose 4-epimerase, domain 1"/>
    <property type="match status" value="1"/>
</dbReference>
<dbReference type="PANTHER" id="PTHR43162:SF1">
    <property type="entry name" value="PRESTALK A DIFFERENTIATION PROTEIN A"/>
    <property type="match status" value="1"/>
</dbReference>
<gene>
    <name evidence="2" type="ORF">SAMN04515668_1431</name>
</gene>
<dbReference type="OrthoDB" id="9780595at2"/>
<dbReference type="RefSeq" id="WP_092670547.1">
    <property type="nucleotide sequence ID" value="NZ_FOXS01000002.1"/>
</dbReference>
<proteinExistence type="predicted"/>
<reference evidence="3" key="1">
    <citation type="submission" date="2016-10" db="EMBL/GenBank/DDBJ databases">
        <authorList>
            <person name="Varghese N."/>
            <person name="Submissions S."/>
        </authorList>
    </citation>
    <scope>NUCLEOTIDE SEQUENCE [LARGE SCALE GENOMIC DNA]</scope>
    <source>
        <strain evidence="3">OR362-8,ATCC BAA-1266,JCM 13504</strain>
    </source>
</reference>
<dbReference type="PANTHER" id="PTHR43162">
    <property type="match status" value="1"/>
</dbReference>
<feature type="domain" description="NmrA-like" evidence="1">
    <location>
        <begin position="2"/>
        <end position="221"/>
    </location>
</feature>
<dbReference type="InterPro" id="IPR036291">
    <property type="entry name" value="NAD(P)-bd_dom_sf"/>
</dbReference>
<name>A0A1I5WPU1_HYMAR</name>
<dbReference type="Pfam" id="PF05368">
    <property type="entry name" value="NmrA"/>
    <property type="match status" value="1"/>
</dbReference>
<dbReference type="Proteomes" id="UP000199029">
    <property type="component" value="Unassembled WGS sequence"/>
</dbReference>